<accession>A0A7W3R7E8</accession>
<dbReference type="EMBL" id="JACJII010000001">
    <property type="protein sequence ID" value="MBA9002429.1"/>
    <property type="molecule type" value="Genomic_DNA"/>
</dbReference>
<dbReference type="RefSeq" id="WP_182704454.1">
    <property type="nucleotide sequence ID" value="NZ_JACJII010000001.1"/>
</dbReference>
<evidence type="ECO:0008006" key="3">
    <source>
        <dbReference type="Google" id="ProtNLM"/>
    </source>
</evidence>
<dbReference type="Gene3D" id="3.40.50.1820">
    <property type="entry name" value="alpha/beta hydrolase"/>
    <property type="match status" value="1"/>
</dbReference>
<sequence>MTPGSLILLHPPHATAAAWGDVPELLRSYGRDVITPDIREEGGMRYVARASLVIAAAGPTVPLVLVGQGTAGPLLPAIAAAQRAAHRPVGAYVFLDADLPVHRTPATGHGHGHAPNDTAPVPADWPEAPCGYLSTTDETPRLRQARLRGWQIKTLYTQSETHLAATLNALITTL</sequence>
<dbReference type="Proteomes" id="UP000539313">
    <property type="component" value="Unassembled WGS sequence"/>
</dbReference>
<comment type="caution">
    <text evidence="1">The sequence shown here is derived from an EMBL/GenBank/DDBJ whole genome shotgun (WGS) entry which is preliminary data.</text>
</comment>
<keyword evidence="2" id="KW-1185">Reference proteome</keyword>
<organism evidence="1 2">
    <name type="scientific">Thermomonospora cellulosilytica</name>
    <dbReference type="NCBI Taxonomy" id="1411118"/>
    <lineage>
        <taxon>Bacteria</taxon>
        <taxon>Bacillati</taxon>
        <taxon>Actinomycetota</taxon>
        <taxon>Actinomycetes</taxon>
        <taxon>Streptosporangiales</taxon>
        <taxon>Thermomonosporaceae</taxon>
        <taxon>Thermomonospora</taxon>
    </lineage>
</organism>
<reference evidence="1 2" key="1">
    <citation type="submission" date="2020-08" db="EMBL/GenBank/DDBJ databases">
        <title>Sequencing the genomes of 1000 actinobacteria strains.</title>
        <authorList>
            <person name="Klenk H.-P."/>
        </authorList>
    </citation>
    <scope>NUCLEOTIDE SEQUENCE [LARGE SCALE GENOMIC DNA]</scope>
    <source>
        <strain evidence="1 2">DSM 45823</strain>
    </source>
</reference>
<evidence type="ECO:0000313" key="1">
    <source>
        <dbReference type="EMBL" id="MBA9002429.1"/>
    </source>
</evidence>
<name>A0A7W3R7E8_9ACTN</name>
<evidence type="ECO:0000313" key="2">
    <source>
        <dbReference type="Proteomes" id="UP000539313"/>
    </source>
</evidence>
<protein>
    <recommendedName>
        <fullName evidence="3">Alpha/beta hydrolase</fullName>
    </recommendedName>
</protein>
<dbReference type="InterPro" id="IPR029058">
    <property type="entry name" value="AB_hydrolase_fold"/>
</dbReference>
<dbReference type="AlphaFoldDB" id="A0A7W3R7E8"/>
<gene>
    <name evidence="1" type="ORF">HNR21_001311</name>
</gene>
<proteinExistence type="predicted"/>
<dbReference type="SUPFAM" id="SSF53474">
    <property type="entry name" value="alpha/beta-Hydrolases"/>
    <property type="match status" value="1"/>
</dbReference>